<dbReference type="InterPro" id="IPR050570">
    <property type="entry name" value="Cell_wall_metabolism_enzyme"/>
</dbReference>
<reference evidence="3 4" key="1">
    <citation type="journal article" date="2015" name="Genome Announc.">
        <title>Draft Genome Sequence of Cyanobacterium Hassallia byssoidea Strain VB512170, Isolated from Monuments in India.</title>
        <authorList>
            <person name="Singh D."/>
            <person name="Chandrababunaidu M.M."/>
            <person name="Panda A."/>
            <person name="Sen D."/>
            <person name="Bhattacharyya S."/>
            <person name="Adhikary S.P."/>
            <person name="Tripathy S."/>
        </authorList>
    </citation>
    <scope>NUCLEOTIDE SEQUENCE [LARGE SCALE GENOMIC DNA]</scope>
    <source>
        <strain evidence="3 4">VB512170</strain>
    </source>
</reference>
<organism evidence="3 4">
    <name type="scientific">Hassallia byssoidea VB512170</name>
    <dbReference type="NCBI Taxonomy" id="1304833"/>
    <lineage>
        <taxon>Bacteria</taxon>
        <taxon>Bacillati</taxon>
        <taxon>Cyanobacteriota</taxon>
        <taxon>Cyanophyceae</taxon>
        <taxon>Nostocales</taxon>
        <taxon>Tolypothrichaceae</taxon>
        <taxon>Hassallia</taxon>
    </lineage>
</organism>
<evidence type="ECO:0000313" key="3">
    <source>
        <dbReference type="EMBL" id="NEU71810.1"/>
    </source>
</evidence>
<dbReference type="SUPFAM" id="SSF51261">
    <property type="entry name" value="Duplicated hybrid motif"/>
    <property type="match status" value="1"/>
</dbReference>
<dbReference type="InterPro" id="IPR016047">
    <property type="entry name" value="M23ase_b-sheet_dom"/>
</dbReference>
<evidence type="ECO:0000256" key="1">
    <source>
        <dbReference type="ARBA" id="ARBA00022729"/>
    </source>
</evidence>
<dbReference type="PANTHER" id="PTHR21666">
    <property type="entry name" value="PEPTIDASE-RELATED"/>
    <property type="match status" value="1"/>
</dbReference>
<dbReference type="Gene3D" id="2.70.70.10">
    <property type="entry name" value="Glucose Permease (Domain IIA)"/>
    <property type="match status" value="1"/>
</dbReference>
<evidence type="ECO:0000313" key="4">
    <source>
        <dbReference type="Proteomes" id="UP000031549"/>
    </source>
</evidence>
<evidence type="ECO:0000259" key="2">
    <source>
        <dbReference type="Pfam" id="PF01551"/>
    </source>
</evidence>
<dbReference type="CDD" id="cd12797">
    <property type="entry name" value="M23_peptidase"/>
    <property type="match status" value="1"/>
</dbReference>
<gene>
    <name evidence="3" type="ORF">PI95_004265</name>
</gene>
<dbReference type="PANTHER" id="PTHR21666:SF289">
    <property type="entry name" value="L-ALA--D-GLU ENDOPEPTIDASE"/>
    <property type="match status" value="1"/>
</dbReference>
<dbReference type="RefSeq" id="WP_039744724.1">
    <property type="nucleotide sequence ID" value="NZ_JTCM02000005.1"/>
</dbReference>
<accession>A0A846H5D7</accession>
<dbReference type="FunFam" id="2.70.70.10:FF:000006">
    <property type="entry name" value="M23 family peptidase"/>
    <property type="match status" value="1"/>
</dbReference>
<dbReference type="Proteomes" id="UP000031549">
    <property type="component" value="Unassembled WGS sequence"/>
</dbReference>
<keyword evidence="1" id="KW-0732">Signal</keyword>
<dbReference type="Pfam" id="PF01551">
    <property type="entry name" value="Peptidase_M23"/>
    <property type="match status" value="1"/>
</dbReference>
<protein>
    <submittedName>
        <fullName evidence="3">M23 family metallopeptidase</fullName>
    </submittedName>
</protein>
<dbReference type="InterPro" id="IPR011055">
    <property type="entry name" value="Dup_hybrid_motif"/>
</dbReference>
<feature type="domain" description="M23ase beta-sheet core" evidence="2">
    <location>
        <begin position="110"/>
        <end position="205"/>
    </location>
</feature>
<dbReference type="AlphaFoldDB" id="A0A846H5D7"/>
<keyword evidence="4" id="KW-1185">Reference proteome</keyword>
<comment type="caution">
    <text evidence="3">The sequence shown here is derived from an EMBL/GenBank/DDBJ whole genome shotgun (WGS) entry which is preliminary data.</text>
</comment>
<name>A0A846H5D7_9CYAN</name>
<dbReference type="EMBL" id="JTCM02000005">
    <property type="protein sequence ID" value="NEU71810.1"/>
    <property type="molecule type" value="Genomic_DNA"/>
</dbReference>
<proteinExistence type="predicted"/>
<dbReference type="GO" id="GO:0004222">
    <property type="term" value="F:metalloendopeptidase activity"/>
    <property type="evidence" value="ECO:0007669"/>
    <property type="project" value="TreeGrafter"/>
</dbReference>
<sequence length="216" mass="23327">MRIIFETDGKKEVSNSTVTSLDETADTSSSGNWRYAITTSVLIAAMVVPQISGWVESQLLVKFLQGLVLPRTVGTNKVLNNGSIAFPTAAGTPVTSEFGWRTHPITGDRKFHTGIDFGAAQSTPIYAVDAGRVIFAGNKGGYGNAVVIKHNEKLSTLYGHASKLYVQQGDSVVRGQMIAAVGSTGFSTGPHLHFEVRVDDVVQNPRPYLREYLANR</sequence>